<dbReference type="SUPFAM" id="SSF57829">
    <property type="entry name" value="Zn-binding ribosomal proteins"/>
    <property type="match status" value="1"/>
</dbReference>
<evidence type="ECO:0000256" key="3">
    <source>
        <dbReference type="ARBA" id="ARBA00023274"/>
    </source>
</evidence>
<dbReference type="Proteomes" id="UP000177040">
    <property type="component" value="Unassembled WGS sequence"/>
</dbReference>
<protein>
    <recommendedName>
        <fullName evidence="4 5">Large ribosomal subunit protein bL32</fullName>
    </recommendedName>
</protein>
<proteinExistence type="inferred from homology"/>
<dbReference type="GO" id="GO:0003735">
    <property type="term" value="F:structural constituent of ribosome"/>
    <property type="evidence" value="ECO:0007669"/>
    <property type="project" value="InterPro"/>
</dbReference>
<evidence type="ECO:0000313" key="7">
    <source>
        <dbReference type="Proteomes" id="UP000177040"/>
    </source>
</evidence>
<evidence type="ECO:0000256" key="1">
    <source>
        <dbReference type="ARBA" id="ARBA00008560"/>
    </source>
</evidence>
<reference evidence="6 7" key="1">
    <citation type="journal article" date="2016" name="Nat. Commun.">
        <title>Thousands of microbial genomes shed light on interconnected biogeochemical processes in an aquifer system.</title>
        <authorList>
            <person name="Anantharaman K."/>
            <person name="Brown C.T."/>
            <person name="Hug L.A."/>
            <person name="Sharon I."/>
            <person name="Castelle C.J."/>
            <person name="Probst A.J."/>
            <person name="Thomas B.C."/>
            <person name="Singh A."/>
            <person name="Wilkins M.J."/>
            <person name="Karaoz U."/>
            <person name="Brodie E.L."/>
            <person name="Williams K.H."/>
            <person name="Hubbard S.S."/>
            <person name="Banfield J.F."/>
        </authorList>
    </citation>
    <scope>NUCLEOTIDE SEQUENCE [LARGE SCALE GENOMIC DNA]</scope>
</reference>
<evidence type="ECO:0000256" key="4">
    <source>
        <dbReference type="ARBA" id="ARBA00035178"/>
    </source>
</evidence>
<organism evidence="6 7">
    <name type="scientific">Candidatus Magasanikbacteria bacterium RIFCSPLOWO2_01_FULL_40_15</name>
    <dbReference type="NCBI Taxonomy" id="1798686"/>
    <lineage>
        <taxon>Bacteria</taxon>
        <taxon>Candidatus Magasanikiibacteriota</taxon>
    </lineage>
</organism>
<dbReference type="Pfam" id="PF01783">
    <property type="entry name" value="Ribosomal_L32p"/>
    <property type="match status" value="1"/>
</dbReference>
<dbReference type="AlphaFoldDB" id="A0A1F6N3X2"/>
<dbReference type="InterPro" id="IPR011332">
    <property type="entry name" value="Ribosomal_zn-bd"/>
</dbReference>
<dbReference type="GO" id="GO:0006412">
    <property type="term" value="P:translation"/>
    <property type="evidence" value="ECO:0007669"/>
    <property type="project" value="UniProtKB-UniRule"/>
</dbReference>
<keyword evidence="3 5" id="KW-0687">Ribonucleoprotein</keyword>
<evidence type="ECO:0000256" key="5">
    <source>
        <dbReference type="HAMAP-Rule" id="MF_00340"/>
    </source>
</evidence>
<dbReference type="NCBIfam" id="TIGR01031">
    <property type="entry name" value="rpmF_bact"/>
    <property type="match status" value="1"/>
</dbReference>
<evidence type="ECO:0000313" key="6">
    <source>
        <dbReference type="EMBL" id="OGH78696.1"/>
    </source>
</evidence>
<dbReference type="HAMAP" id="MF_00340">
    <property type="entry name" value="Ribosomal_bL32"/>
    <property type="match status" value="1"/>
</dbReference>
<dbReference type="InterPro" id="IPR002677">
    <property type="entry name" value="Ribosomal_bL32"/>
</dbReference>
<keyword evidence="2 5" id="KW-0689">Ribosomal protein</keyword>
<evidence type="ECO:0000256" key="2">
    <source>
        <dbReference type="ARBA" id="ARBA00022980"/>
    </source>
</evidence>
<gene>
    <name evidence="5" type="primary">rpmF</name>
    <name evidence="6" type="ORF">A2983_04310</name>
</gene>
<dbReference type="GO" id="GO:0015934">
    <property type="term" value="C:large ribosomal subunit"/>
    <property type="evidence" value="ECO:0007669"/>
    <property type="project" value="InterPro"/>
</dbReference>
<accession>A0A1F6N3X2</accession>
<name>A0A1F6N3X2_9BACT</name>
<comment type="caution">
    <text evidence="6">The sequence shown here is derived from an EMBL/GenBank/DDBJ whole genome shotgun (WGS) entry which is preliminary data.</text>
</comment>
<comment type="similarity">
    <text evidence="1 5">Belongs to the bacterial ribosomal protein bL32 family.</text>
</comment>
<dbReference type="EMBL" id="MFQH01000003">
    <property type="protein sequence ID" value="OGH78696.1"/>
    <property type="molecule type" value="Genomic_DNA"/>
</dbReference>
<sequence>MGLPSKKRTNRSKRDRASHFALKPTTIQTDASGNPHLPHHATKAGSYNGRTVATKAVKRAARRLRKPSV</sequence>